<dbReference type="AlphaFoldDB" id="A0A7N4UZ58"/>
<evidence type="ECO:0000313" key="4">
    <source>
        <dbReference type="Ensembl" id="ENSSHAP00000026987.1"/>
    </source>
</evidence>
<dbReference type="PANTHER" id="PTHR37858:SF1">
    <property type="entry name" value="CHROMOSOME 1 OPEN READING FRAME 185"/>
    <property type="match status" value="1"/>
</dbReference>
<feature type="compositionally biased region" description="Basic and acidic residues" evidence="1">
    <location>
        <begin position="773"/>
        <end position="782"/>
    </location>
</feature>
<feature type="region of interest" description="Disordered" evidence="1">
    <location>
        <begin position="434"/>
        <end position="468"/>
    </location>
</feature>
<feature type="region of interest" description="Disordered" evidence="1">
    <location>
        <begin position="766"/>
        <end position="791"/>
    </location>
</feature>
<organism evidence="4 5">
    <name type="scientific">Sarcophilus harrisii</name>
    <name type="common">Tasmanian devil</name>
    <name type="synonym">Sarcophilus laniarius</name>
    <dbReference type="NCBI Taxonomy" id="9305"/>
    <lineage>
        <taxon>Eukaryota</taxon>
        <taxon>Metazoa</taxon>
        <taxon>Chordata</taxon>
        <taxon>Craniata</taxon>
        <taxon>Vertebrata</taxon>
        <taxon>Euteleostomi</taxon>
        <taxon>Mammalia</taxon>
        <taxon>Metatheria</taxon>
        <taxon>Dasyuromorphia</taxon>
        <taxon>Dasyuridae</taxon>
        <taxon>Sarcophilus</taxon>
    </lineage>
</organism>
<dbReference type="OrthoDB" id="9451717at2759"/>
<dbReference type="GeneID" id="116423760"/>
<keyword evidence="2" id="KW-1133">Transmembrane helix</keyword>
<sequence length="808" mass="90935">MPAPALLVLVLSVATAAADQIKENRVKSAMAKTASPGWLSFKSSEQEGIQKDHPTYKCLWEKEKLLLLKNGKKFDLKSETRASTYKNKKLLLLNRVLKFSLYQEKQANNGIRKAALPQRRGKGKVIPALRKTRVTALVRKTSIEKQKNVKVELQKELENDPSRKVRLPAKTPLQIATEDLDWLARKWQWLKGAFLKAPLNTLVSIVRNNHRIKRNPEKDSKPQKDTLSSGPFKPETTAQKGIRTWKLYNLRIVYKHSCKSVNSERTPSGNSRGEPEKDKIILKVLCGRLGSLNRSANGGNTWRVKLRKRYFGCHTKMNRKDLPASLTSRKTKSMSIQRTQRFGNRVILTVTENAHITDDSSRDPYKRQNSTESIDSLILSRNESQETTSSISDFIQKTLKFLFKVILKDREHRTKIWPMYGRMPLKLHERKANTFQRKTDRLVNQDGSQTDPRAPNRKSEVAPGAPALEDEGKAPQWIRFAPFDELSKRRKRDADEDNTMAQVSLDFLHHLSSLLGIGVGVIAVAFIVLSIVVGILFYKRRELFHISRVTITDRKSRGKSSSTITDPHFNGLSLSRCFHSSGLQASRGKELELQEALQKSKRRDLSFVMTSITSDTSDNGRSMTPDRSSLSSSLSLISFYSQSLEISKDWFSDEEGSSMKSSLMDRVQVYLDTMDTSENLEQFQCGMAVDEDQKPLLLENANQQKMQVPQSVSIPVEVSSGSPCPTVSKDDPSKVSNGIPPQSYTDASNVSFVILCPPQLKANALKTTSDTLDPPKSKEHPSRPSTSILLQSVCNVSKAASEPQLSKT</sequence>
<protein>
    <submittedName>
        <fullName evidence="4">Uncharacterized protein</fullName>
    </submittedName>
</protein>
<dbReference type="Ensembl" id="ENSSHAT00000029676.1">
    <property type="protein sequence ID" value="ENSSHAP00000026987.1"/>
    <property type="gene ID" value="ENSSHAG00000032332.1"/>
</dbReference>
<dbReference type="InParanoid" id="A0A7N4UZ58"/>
<reference evidence="4" key="3">
    <citation type="submission" date="2025-09" db="UniProtKB">
        <authorList>
            <consortium name="Ensembl"/>
        </authorList>
    </citation>
    <scope>IDENTIFICATION</scope>
</reference>
<evidence type="ECO:0000256" key="3">
    <source>
        <dbReference type="SAM" id="SignalP"/>
    </source>
</evidence>
<feature type="compositionally biased region" description="Basic and acidic residues" evidence="1">
    <location>
        <begin position="214"/>
        <end position="224"/>
    </location>
</feature>
<proteinExistence type="predicted"/>
<dbReference type="CTD" id="141541658"/>
<keyword evidence="2" id="KW-0812">Transmembrane</keyword>
<dbReference type="KEGG" id="shr:116423760"/>
<evidence type="ECO:0000256" key="2">
    <source>
        <dbReference type="SAM" id="Phobius"/>
    </source>
</evidence>
<keyword evidence="2" id="KW-0472">Membrane</keyword>
<name>A0A7N4UZ58_SARHA</name>
<reference evidence="4" key="2">
    <citation type="submission" date="2025-08" db="UniProtKB">
        <authorList>
            <consortium name="Ensembl"/>
        </authorList>
    </citation>
    <scope>IDENTIFICATION</scope>
</reference>
<keyword evidence="3" id="KW-0732">Signal</keyword>
<evidence type="ECO:0000256" key="1">
    <source>
        <dbReference type="SAM" id="MobiDB-lite"/>
    </source>
</evidence>
<dbReference type="Proteomes" id="UP000007648">
    <property type="component" value="Unassembled WGS sequence"/>
</dbReference>
<gene>
    <name evidence="4" type="primary">C4H1orf185</name>
</gene>
<reference evidence="4 5" key="1">
    <citation type="journal article" date="2011" name="Proc. Natl. Acad. Sci. U.S.A.">
        <title>Genetic diversity and population structure of the endangered marsupial Sarcophilus harrisii (Tasmanian devil).</title>
        <authorList>
            <person name="Miller W."/>
            <person name="Hayes V.M."/>
            <person name="Ratan A."/>
            <person name="Petersen D.C."/>
            <person name="Wittekindt N.E."/>
            <person name="Miller J."/>
            <person name="Walenz B."/>
            <person name="Knight J."/>
            <person name="Qi J."/>
            <person name="Zhao F."/>
            <person name="Wang Q."/>
            <person name="Bedoya-Reina O.C."/>
            <person name="Katiyar N."/>
            <person name="Tomsho L.P."/>
            <person name="Kasson L.M."/>
            <person name="Hardie R.A."/>
            <person name="Woodbridge P."/>
            <person name="Tindall E.A."/>
            <person name="Bertelsen M.F."/>
            <person name="Dixon D."/>
            <person name="Pyecroft S."/>
            <person name="Helgen K.M."/>
            <person name="Lesk A.M."/>
            <person name="Pringle T.H."/>
            <person name="Patterson N."/>
            <person name="Zhang Y."/>
            <person name="Kreiss A."/>
            <person name="Woods G.M."/>
            <person name="Jones M.E."/>
            <person name="Schuster S.C."/>
        </authorList>
    </citation>
    <scope>NUCLEOTIDE SEQUENCE [LARGE SCALE GENOMIC DNA]</scope>
</reference>
<dbReference type="PANTHER" id="PTHR37858">
    <property type="entry name" value="HYPOTHETICAL PROTEIN LOC689589"/>
    <property type="match status" value="1"/>
</dbReference>
<feature type="region of interest" description="Disordered" evidence="1">
    <location>
        <begin position="213"/>
        <end position="235"/>
    </location>
</feature>
<feature type="signal peptide" evidence="3">
    <location>
        <begin position="1"/>
        <end position="18"/>
    </location>
</feature>
<dbReference type="Pfam" id="PF15842">
    <property type="entry name" value="DUF4718"/>
    <property type="match status" value="1"/>
</dbReference>
<evidence type="ECO:0000313" key="5">
    <source>
        <dbReference type="Proteomes" id="UP000007648"/>
    </source>
</evidence>
<keyword evidence="5" id="KW-1185">Reference proteome</keyword>
<accession>A0A7N4UZ58</accession>
<feature type="region of interest" description="Disordered" evidence="1">
    <location>
        <begin position="710"/>
        <end position="742"/>
    </location>
</feature>
<feature type="transmembrane region" description="Helical" evidence="2">
    <location>
        <begin position="514"/>
        <end position="538"/>
    </location>
</feature>
<dbReference type="InterPro" id="IPR031695">
    <property type="entry name" value="DUF4718"/>
</dbReference>
<feature type="compositionally biased region" description="Basic and acidic residues" evidence="1">
    <location>
        <begin position="434"/>
        <end position="443"/>
    </location>
</feature>
<dbReference type="RefSeq" id="XP_031825002.1">
    <property type="nucleotide sequence ID" value="XM_031969142.1"/>
</dbReference>
<feature type="compositionally biased region" description="Polar residues" evidence="1">
    <location>
        <begin position="710"/>
        <end position="725"/>
    </location>
</feature>
<feature type="chain" id="PRO_5029883933" evidence="3">
    <location>
        <begin position="19"/>
        <end position="808"/>
    </location>
</feature>